<dbReference type="FunFam" id="1.10.8.60:FF:000160">
    <property type="entry name" value="WGS project CABT00000000 data, contig 2.55"/>
    <property type="match status" value="1"/>
</dbReference>
<feature type="region of interest" description="Disordered" evidence="5">
    <location>
        <begin position="2228"/>
        <end position="2250"/>
    </location>
</feature>
<feature type="region of interest" description="Disordered" evidence="5">
    <location>
        <begin position="1245"/>
        <end position="1282"/>
    </location>
</feature>
<keyword evidence="7" id="KW-0378">Hydrolase</keyword>
<dbReference type="CDD" id="cd18808">
    <property type="entry name" value="SF1_C_Upf1"/>
    <property type="match status" value="1"/>
</dbReference>
<evidence type="ECO:0000256" key="3">
    <source>
        <dbReference type="ARBA" id="ARBA00022840"/>
    </source>
</evidence>
<dbReference type="Pfam" id="PF13086">
    <property type="entry name" value="AAA_11"/>
    <property type="match status" value="1"/>
</dbReference>
<dbReference type="InterPro" id="IPR041627">
    <property type="entry name" value="AAA_lid_6"/>
</dbReference>
<dbReference type="InterPro" id="IPR041677">
    <property type="entry name" value="DNA2/NAM7_AAA_11"/>
</dbReference>
<dbReference type="OMA" id="GNMETFM"/>
<keyword evidence="4" id="KW-0175">Coiled coil</keyword>
<dbReference type="EMBL" id="KB468124">
    <property type="protein sequence ID" value="PCH41870.1"/>
    <property type="molecule type" value="Genomic_DNA"/>
</dbReference>
<evidence type="ECO:0000256" key="5">
    <source>
        <dbReference type="SAM" id="MobiDB-lite"/>
    </source>
</evidence>
<dbReference type="InterPro" id="IPR027417">
    <property type="entry name" value="P-loop_NTPase"/>
</dbReference>
<dbReference type="CDD" id="cd00009">
    <property type="entry name" value="AAA"/>
    <property type="match status" value="2"/>
</dbReference>
<feature type="compositionally biased region" description="Low complexity" evidence="5">
    <location>
        <begin position="1245"/>
        <end position="1257"/>
    </location>
</feature>
<feature type="domain" description="AAA+ ATPase" evidence="6">
    <location>
        <begin position="1890"/>
        <end position="2027"/>
    </location>
</feature>
<sequence>MDNPRAQRLSRLFENIVRGRQSVTVQNGGLFLQAICAQPDPAASIDRVLASTNGLASIQDAMRTSADIKFFNGTATTFLAYLRTPRLRTIRNGAFLQSVINAIVEPPIFWTAFSQAFQAGSLQEDGQLAFAWLLLQLVTLPVDQSRPYREDEQISEFVRRLIASSHREISATGQKIADVLASFNTSNGRSAEYGPGGRHDNDHANFRDISILPTAQEIMSSKFPFLRPASFLTDPETEHTRVADHLDNQFRLMREDMLCEMREVLHIALGKKKGRRGGLVIDKLNFVGVYCGEEGRRTQWAIALQCAEDLPPLKKKSGEKRLKYLLDEGRNILHHQSICCLIIDDEIVAFPSVFRDEDALAKALPVVYLCIDHEHPLMHTLVKLKTAQKIKLISLNTMIFSFEFVLQALKEMTSLPLSSEILSWAEGQEITSPPSIPKSLVEQIKQNTRQDLRRLLNSSGKSPIILDDSQAASLLPALTQSVSLIQGPPGTGKSFIGALLAKALHDNSEKTILVVCYTNHALDQFLEDLLDIGIPNRSIVRLGSKSTARTEDLSLFKRDKVFKLTRGDWGEIDSLRTQIESQANRVNREFSTAMLYPNPHYRDLLTHLEFEYPDFFDAFRVPSAGAGMTQVGSNGRSIDNFYLVHQWTQGKDAGIFKNHPHVQQAAQVWQMGRHARKAQHTEWKRQIFETQVTDLVDAVAGYNCLIKHLARKFNQNTSAILQHSRIIACTTTAAAKYRDDIQSASPQIVLVEEAGEILESHILTALGRYSEQLILIGDHQQLRPKVNNYRLTVEKGSGFDLNRSLFERLIIRGYPHETLKKQHRMRPEISDLIRQLTYPGLIDAEETRTRQGIRGLRDTVVFLTHARPEDENTQPPDEPDIASLSSKKNTYEADMVLKVLRYLGQQGYGTDKIVILTPYLGQLHLLRSMLSKDNDPVLNDLDSYDLVRAGLLPEASAKLAKKPIRLATIDNYQGEESDIVIGSLTRSNPDRDIGFMSSPERLNVLLSRARNALILIGNAETFQHARKGHELWSKFFSLLSRDGHIYEGLPVKCERHPDRVAVLKKPIDFDIMAPDGGCTEPCGTMLNCGTHLCPSKCHQLSDHSQMLCEKVIVDTCPNGHQMSWKCHQKRPTACRICEKEAKKAEEERQRAFAAQQKREQEDQEHARELARLEAEIQAQSQALQDAQLAEQRAITIRQKQEDLRAITDLASRKSATASSNAQGMQAKTLLTASNVTNLTVVAQPAADSSSASTSLRSGDNTGPSAPHSATLPESQSEKEWERQKSMEGAANAAIDAIMAMTGLEEVKKTILEIKGKIEVAKRQNVSYKDERFNIVLLGNPGTGKTTVARQYAKFLTSFQILSGTKFVESTGSRLANEGVAGTKRIIEDILKAGGGTLFIDEAYQLTGTHNFQGGQVLDFLLAEMENNIGSIVFILAGYAKQMEKFFEHNPGLPSRVPYQLRFADYTDNELLVMMKRSIEKKFQGSMKIEDGIYGLYSRIAVRRLGRGRGKEGFGNARALENMLARVRSRQAERLVSQRKAGLQPDDFCYTKEDLIGPDPSVVMLESDAWKKLQKLIGLQAVKESVRNLFELIDINYRRELAEKDLVQFSLNRVFIGSPGTGKTTVAKLYGQILSDLGLLSNGEVIIKNPADFIGSVLGESEANTKAILAATVGKVLVIDEAYMLYGGSASSGGGKQSDPYKTAVIDTIVAEVQSTPGEDRCVLLLGYKDDMIEMFQNVNPGLSRRFAIENAFNFEDFSDPELLEILELKLKQQDLSATDVAKSAAIEVLSRARNRPNFGNGGEVENILGQAKSRYQTRLNSKPPKDRPLDIVFEPQDFDPDYDRNARAATNLEKLFADVIGCEEIVNKLSSFQETARKMKARGMDMRQQIPTNFIMKGPPGTGKTTTARKIGQVFYDMGFLSSTEVIECSASDLVGQYVGQTGPKTKAQLEKALGRVLFIDEAYRLGDGPFAKEAIDELVGLLTQPRFHQKLVVVLAGYDQDMNRLMAINPGLSSRFPEEIVFEHMPPSRCLQVLKAELAKKKVRFVSVDDPSSATYREMATLFADLSALPSWGNARDVVTLGKQMVNRVFTSLPDDPSAELALSPQDAVDCMQNMLAKRHERSTNVSDAMHSPHPLKLPQMLDTPSASPPAPPIKRTVQKQRVASPERRAQEQPTAAVSDDGRDAGVTDAAWVQLQADKLANEIAERQERERLEELERTLEEARMREEAERAQAAELARKQAKDTAEEDERKRLLEAARLKELEARIKRAREEEALKKAREEEARRKQEEAKAQAKLRQMGVCPVGYRWIKQTGGYRCAGGSHFVSDAQLGI</sequence>
<dbReference type="InterPro" id="IPR047187">
    <property type="entry name" value="SF1_C_Upf1"/>
</dbReference>
<feature type="domain" description="AAA+ ATPase" evidence="6">
    <location>
        <begin position="1330"/>
        <end position="1466"/>
    </location>
</feature>
<keyword evidence="3" id="KW-0067">ATP-binding</keyword>
<dbReference type="OrthoDB" id="2423195at2759"/>
<gene>
    <name evidence="7" type="ORF">WOLCODRAFT_101255</name>
</gene>
<dbReference type="InterPro" id="IPR050773">
    <property type="entry name" value="CbxX/CfxQ_RuBisCO_ESX"/>
</dbReference>
<dbReference type="Gene3D" id="3.40.50.300">
    <property type="entry name" value="P-loop containing nucleotide triphosphate hydrolases"/>
    <property type="match status" value="6"/>
</dbReference>
<feature type="domain" description="AAA+ ATPase" evidence="6">
    <location>
        <begin position="1609"/>
        <end position="1752"/>
    </location>
</feature>
<dbReference type="SMART" id="SM00382">
    <property type="entry name" value="AAA"/>
    <property type="match status" value="4"/>
</dbReference>
<evidence type="ECO:0000259" key="6">
    <source>
        <dbReference type="SMART" id="SM00382"/>
    </source>
</evidence>
<evidence type="ECO:0000313" key="8">
    <source>
        <dbReference type="Proteomes" id="UP000218811"/>
    </source>
</evidence>
<dbReference type="Pfam" id="PF00004">
    <property type="entry name" value="AAA"/>
    <property type="match status" value="3"/>
</dbReference>
<keyword evidence="2" id="KW-0547">Nucleotide-binding</keyword>
<comment type="similarity">
    <text evidence="1">Belongs to the CbxX/CfxQ family.</text>
</comment>
<dbReference type="STRING" id="742152.A0A2H3JI51"/>
<dbReference type="Gene3D" id="1.10.8.60">
    <property type="match status" value="2"/>
</dbReference>
<dbReference type="Pfam" id="PF13087">
    <property type="entry name" value="AAA_12"/>
    <property type="match status" value="1"/>
</dbReference>
<dbReference type="PRINTS" id="PR00819">
    <property type="entry name" value="CBXCFQXSUPER"/>
</dbReference>
<dbReference type="CDD" id="cd17936">
    <property type="entry name" value="EEXXEc_NFX1"/>
    <property type="match status" value="1"/>
</dbReference>
<dbReference type="InterPro" id="IPR003593">
    <property type="entry name" value="AAA+_ATPase"/>
</dbReference>
<dbReference type="PANTHER" id="PTHR43392">
    <property type="entry name" value="AAA-TYPE ATPASE FAMILY PROTEIN / ANKYRIN REPEAT FAMILY PROTEIN"/>
    <property type="match status" value="1"/>
</dbReference>
<evidence type="ECO:0000256" key="2">
    <source>
        <dbReference type="ARBA" id="ARBA00022741"/>
    </source>
</evidence>
<feature type="domain" description="AAA+ ATPase" evidence="6">
    <location>
        <begin position="479"/>
        <end position="903"/>
    </location>
</feature>
<evidence type="ECO:0000256" key="4">
    <source>
        <dbReference type="SAM" id="Coils"/>
    </source>
</evidence>
<dbReference type="FunFam" id="3.40.50.300:FF:001660">
    <property type="entry name" value="NF-X1 finger and helicase protein, putative"/>
    <property type="match status" value="1"/>
</dbReference>
<feature type="region of interest" description="Disordered" evidence="5">
    <location>
        <begin position="2121"/>
        <end position="2185"/>
    </location>
</feature>
<dbReference type="GO" id="GO:0004386">
    <property type="term" value="F:helicase activity"/>
    <property type="evidence" value="ECO:0007669"/>
    <property type="project" value="InterPro"/>
</dbReference>
<dbReference type="PANTHER" id="PTHR43392:SF2">
    <property type="entry name" value="AAA-TYPE ATPASE FAMILY PROTEIN _ ANKYRIN REPEAT FAMILY PROTEIN"/>
    <property type="match status" value="1"/>
</dbReference>
<dbReference type="InterPro" id="IPR000641">
    <property type="entry name" value="CbxX/CfxQ"/>
</dbReference>
<dbReference type="Proteomes" id="UP000218811">
    <property type="component" value="Unassembled WGS sequence"/>
</dbReference>
<dbReference type="InterPro" id="IPR041679">
    <property type="entry name" value="DNA2/NAM7-like_C"/>
</dbReference>
<dbReference type="SUPFAM" id="SSF52540">
    <property type="entry name" value="P-loop containing nucleoside triphosphate hydrolases"/>
    <property type="match status" value="4"/>
</dbReference>
<evidence type="ECO:0000256" key="1">
    <source>
        <dbReference type="ARBA" id="ARBA00010378"/>
    </source>
</evidence>
<dbReference type="FunFam" id="3.40.50.300:FF:000216">
    <property type="entry name" value="Type VII secretion ATPase EccA"/>
    <property type="match status" value="3"/>
</dbReference>
<organism evidence="7 8">
    <name type="scientific">Wolfiporia cocos (strain MD-104)</name>
    <name type="common">Brown rot fungus</name>
    <dbReference type="NCBI Taxonomy" id="742152"/>
    <lineage>
        <taxon>Eukaryota</taxon>
        <taxon>Fungi</taxon>
        <taxon>Dikarya</taxon>
        <taxon>Basidiomycota</taxon>
        <taxon>Agaricomycotina</taxon>
        <taxon>Agaricomycetes</taxon>
        <taxon>Polyporales</taxon>
        <taxon>Phaeolaceae</taxon>
        <taxon>Wolfiporia</taxon>
    </lineage>
</organism>
<proteinExistence type="inferred from homology"/>
<reference evidence="7 8" key="1">
    <citation type="journal article" date="2012" name="Science">
        <title>The Paleozoic origin of enzymatic lignin decomposition reconstructed from 31 fungal genomes.</title>
        <authorList>
            <person name="Floudas D."/>
            <person name="Binder M."/>
            <person name="Riley R."/>
            <person name="Barry K."/>
            <person name="Blanchette R.A."/>
            <person name="Henrissat B."/>
            <person name="Martinez A.T."/>
            <person name="Otillar R."/>
            <person name="Spatafora J.W."/>
            <person name="Yadav J.S."/>
            <person name="Aerts A."/>
            <person name="Benoit I."/>
            <person name="Boyd A."/>
            <person name="Carlson A."/>
            <person name="Copeland A."/>
            <person name="Coutinho P.M."/>
            <person name="de Vries R.P."/>
            <person name="Ferreira P."/>
            <person name="Findley K."/>
            <person name="Foster B."/>
            <person name="Gaskell J."/>
            <person name="Glotzer D."/>
            <person name="Gorecki P."/>
            <person name="Heitman J."/>
            <person name="Hesse C."/>
            <person name="Hori C."/>
            <person name="Igarashi K."/>
            <person name="Jurgens J.A."/>
            <person name="Kallen N."/>
            <person name="Kersten P."/>
            <person name="Kohler A."/>
            <person name="Kuees U."/>
            <person name="Kumar T.K.A."/>
            <person name="Kuo A."/>
            <person name="LaButti K."/>
            <person name="Larrondo L.F."/>
            <person name="Lindquist E."/>
            <person name="Ling A."/>
            <person name="Lombard V."/>
            <person name="Lucas S."/>
            <person name="Lundell T."/>
            <person name="Martin R."/>
            <person name="McLaughlin D.J."/>
            <person name="Morgenstern I."/>
            <person name="Morin E."/>
            <person name="Murat C."/>
            <person name="Nagy L.G."/>
            <person name="Nolan M."/>
            <person name="Ohm R.A."/>
            <person name="Patyshakuliyeva A."/>
            <person name="Rokas A."/>
            <person name="Ruiz-Duenas F.J."/>
            <person name="Sabat G."/>
            <person name="Salamov A."/>
            <person name="Samejima M."/>
            <person name="Schmutz J."/>
            <person name="Slot J.C."/>
            <person name="St John F."/>
            <person name="Stenlid J."/>
            <person name="Sun H."/>
            <person name="Sun S."/>
            <person name="Syed K."/>
            <person name="Tsang A."/>
            <person name="Wiebenga A."/>
            <person name="Young D."/>
            <person name="Pisabarro A."/>
            <person name="Eastwood D.C."/>
            <person name="Martin F."/>
            <person name="Cullen D."/>
            <person name="Grigoriev I.V."/>
            <person name="Hibbett D.S."/>
        </authorList>
    </citation>
    <scope>NUCLEOTIDE SEQUENCE [LARGE SCALE GENOMIC DNA]</scope>
    <source>
        <strain evidence="7 8">MD-104</strain>
    </source>
</reference>
<dbReference type="InterPro" id="IPR003959">
    <property type="entry name" value="ATPase_AAA_core"/>
</dbReference>
<dbReference type="CDD" id="cd06008">
    <property type="entry name" value="NF-X1-zinc-finger"/>
    <property type="match status" value="1"/>
</dbReference>
<protein>
    <submittedName>
        <fullName evidence="7">Nucleoside triphosphate hydrolase protein</fullName>
    </submittedName>
</protein>
<evidence type="ECO:0000313" key="7">
    <source>
        <dbReference type="EMBL" id="PCH41870.1"/>
    </source>
</evidence>
<keyword evidence="8" id="KW-1185">Reference proteome</keyword>
<name>A0A2H3JI51_WOLCO</name>
<dbReference type="GO" id="GO:0005524">
    <property type="term" value="F:ATP binding"/>
    <property type="evidence" value="ECO:0007669"/>
    <property type="project" value="UniProtKB-KW"/>
</dbReference>
<accession>A0A2H3JI51</accession>
<dbReference type="GO" id="GO:0016887">
    <property type="term" value="F:ATP hydrolysis activity"/>
    <property type="evidence" value="ECO:0007669"/>
    <property type="project" value="InterPro"/>
</dbReference>
<feature type="coiled-coil region" evidence="4">
    <location>
        <begin position="1134"/>
        <end position="1189"/>
    </location>
</feature>
<dbReference type="Pfam" id="PF17866">
    <property type="entry name" value="AAA_lid_6"/>
    <property type="match status" value="1"/>
</dbReference>